<reference evidence="2" key="2">
    <citation type="submission" date="2015-09" db="EMBL/GenBank/DDBJ databases">
        <title>Draft genome sequence of a multidrug-resistant Chryseobacterium indologenes isolate from Malaysia.</title>
        <authorList>
            <person name="Yu C.Y."/>
            <person name="Ang G.Y."/>
            <person name="Chan K.-G."/>
        </authorList>
    </citation>
    <scope>NUCLEOTIDE SEQUENCE [LARGE SCALE GENOMIC DNA]</scope>
    <source>
        <strain evidence="2">CI_885</strain>
    </source>
</reference>
<accession>A0A0N0IU93</accession>
<gene>
    <name evidence="1" type="ORF">AOB46_20015</name>
</gene>
<dbReference type="AlphaFoldDB" id="A0A0N0IU93"/>
<name>A0A0N0IU93_CHRID</name>
<comment type="caution">
    <text evidence="1">The sequence shown here is derived from an EMBL/GenBank/DDBJ whole genome shotgun (WGS) entry which is preliminary data.</text>
</comment>
<protein>
    <submittedName>
        <fullName evidence="1">Uncharacterized protein</fullName>
    </submittedName>
</protein>
<evidence type="ECO:0000313" key="1">
    <source>
        <dbReference type="EMBL" id="KPE49451.1"/>
    </source>
</evidence>
<reference evidence="1 2" key="1">
    <citation type="journal article" date="2015" name="Genom Data">
        <title>Draft genome sequence of a multidrug-resistant Chryseobacterium indologenes isolate from Malaysia.</title>
        <authorList>
            <person name="Yu C.Y."/>
            <person name="Ang G.Y."/>
            <person name="Cheng H.J."/>
            <person name="Cheong Y.M."/>
            <person name="Yin W.F."/>
            <person name="Chan K.G."/>
        </authorList>
    </citation>
    <scope>NUCLEOTIDE SEQUENCE [LARGE SCALE GENOMIC DNA]</scope>
    <source>
        <strain evidence="1 2">CI_885</strain>
    </source>
</reference>
<evidence type="ECO:0000313" key="2">
    <source>
        <dbReference type="Proteomes" id="UP000037953"/>
    </source>
</evidence>
<organism evidence="1 2">
    <name type="scientific">Chryseobacterium indologenes</name>
    <name type="common">Flavobacterium indologenes</name>
    <dbReference type="NCBI Taxonomy" id="253"/>
    <lineage>
        <taxon>Bacteria</taxon>
        <taxon>Pseudomonadati</taxon>
        <taxon>Bacteroidota</taxon>
        <taxon>Flavobacteriia</taxon>
        <taxon>Flavobacteriales</taxon>
        <taxon>Weeksellaceae</taxon>
        <taxon>Chryseobacterium group</taxon>
        <taxon>Chryseobacterium</taxon>
    </lineage>
</organism>
<dbReference type="EMBL" id="LJOD01000018">
    <property type="protein sequence ID" value="KPE49451.1"/>
    <property type="molecule type" value="Genomic_DNA"/>
</dbReference>
<sequence length="128" mass="14133">MERMPFTPEGVQARQNEISNLSVDERLEISLYAANNPIDFISENFELSEEQQEYLRSLELVDLRVTGFSIAAGLLGQIPIEMQDTTPPSAFAARGKKKKEVSASINTSTNPQTGATTLGGSIIVKWTW</sequence>
<dbReference type="PATRIC" id="fig|253.9.peg.1977"/>
<dbReference type="Proteomes" id="UP000037953">
    <property type="component" value="Unassembled WGS sequence"/>
</dbReference>
<proteinExistence type="predicted"/>
<dbReference type="OrthoDB" id="1260716at2"/>
<dbReference type="RefSeq" id="WP_062702705.1">
    <property type="nucleotide sequence ID" value="NZ_LJOD01000018.1"/>
</dbReference>